<dbReference type="PROSITE" id="PS50110">
    <property type="entry name" value="RESPONSE_REGULATORY"/>
    <property type="match status" value="1"/>
</dbReference>
<dbReference type="CDD" id="cd16432">
    <property type="entry name" value="CheB_Rec"/>
    <property type="match status" value="1"/>
</dbReference>
<keyword evidence="12" id="KW-1185">Reference proteome</keyword>
<dbReference type="EMBL" id="CP053073">
    <property type="protein sequence ID" value="QJR15037.1"/>
    <property type="molecule type" value="Genomic_DNA"/>
</dbReference>
<dbReference type="Gene3D" id="3.40.50.2300">
    <property type="match status" value="1"/>
</dbReference>
<comment type="similarity">
    <text evidence="6">Belongs to the CheB family.</text>
</comment>
<evidence type="ECO:0000259" key="9">
    <source>
        <dbReference type="PROSITE" id="PS50110"/>
    </source>
</evidence>
<name>A0A6M4HAG4_9PROT</name>
<feature type="domain" description="CheB-type methylesterase" evidence="10">
    <location>
        <begin position="160"/>
        <end position="352"/>
    </location>
</feature>
<dbReference type="PROSITE" id="PS50122">
    <property type="entry name" value="CHEB"/>
    <property type="match status" value="1"/>
</dbReference>
<dbReference type="Pfam" id="PF00072">
    <property type="entry name" value="Response_reg"/>
    <property type="match status" value="1"/>
</dbReference>
<evidence type="ECO:0000256" key="4">
    <source>
        <dbReference type="ARBA" id="ARBA00022801"/>
    </source>
</evidence>
<dbReference type="FunCoup" id="A0A6M4HAG4">
    <property type="interactions" value="324"/>
</dbReference>
<proteinExistence type="inferred from homology"/>
<dbReference type="NCBIfam" id="NF001965">
    <property type="entry name" value="PRK00742.1"/>
    <property type="match status" value="1"/>
</dbReference>
<dbReference type="Proteomes" id="UP000503096">
    <property type="component" value="Chromosome"/>
</dbReference>
<dbReference type="AlphaFoldDB" id="A0A6M4HAG4"/>
<dbReference type="PANTHER" id="PTHR42872:SF6">
    <property type="entry name" value="PROTEIN-GLUTAMATE METHYLESTERASE_PROTEIN-GLUTAMINE GLUTAMINASE"/>
    <property type="match status" value="1"/>
</dbReference>
<evidence type="ECO:0000256" key="7">
    <source>
        <dbReference type="PROSITE-ProRule" id="PRU00050"/>
    </source>
</evidence>
<evidence type="ECO:0000313" key="12">
    <source>
        <dbReference type="Proteomes" id="UP000503096"/>
    </source>
</evidence>
<dbReference type="KEGG" id="upl:DSM104440_01853"/>
<feature type="domain" description="Response regulatory" evidence="9">
    <location>
        <begin position="5"/>
        <end position="122"/>
    </location>
</feature>
<dbReference type="GO" id="GO:0050568">
    <property type="term" value="F:protein-glutamine glutaminase activity"/>
    <property type="evidence" value="ECO:0007669"/>
    <property type="project" value="UniProtKB-UniRule"/>
</dbReference>
<dbReference type="PIRSF" id="PIRSF000876">
    <property type="entry name" value="RR_chemtxs_CheB"/>
    <property type="match status" value="1"/>
</dbReference>
<dbReference type="NCBIfam" id="NF009206">
    <property type="entry name" value="PRK12555.1"/>
    <property type="match status" value="1"/>
</dbReference>
<dbReference type="InterPro" id="IPR000673">
    <property type="entry name" value="Sig_transdc_resp-reg_Me-estase"/>
</dbReference>
<dbReference type="EC" id="3.1.1.61" evidence="6"/>
<dbReference type="EC" id="3.5.1.44" evidence="6"/>
<dbReference type="InterPro" id="IPR008248">
    <property type="entry name" value="CheB-like"/>
</dbReference>
<gene>
    <name evidence="11" type="primary">cheB_2</name>
    <name evidence="6" type="synonym">cheB</name>
    <name evidence="11" type="ORF">DSM104440_01853</name>
</gene>
<keyword evidence="3 6" id="KW-0597">Phosphoprotein</keyword>
<dbReference type="SUPFAM" id="SSF52172">
    <property type="entry name" value="CheY-like"/>
    <property type="match status" value="1"/>
</dbReference>
<organism evidence="11 12">
    <name type="scientific">Usitatibacter palustris</name>
    <dbReference type="NCBI Taxonomy" id="2732487"/>
    <lineage>
        <taxon>Bacteria</taxon>
        <taxon>Pseudomonadati</taxon>
        <taxon>Pseudomonadota</taxon>
        <taxon>Betaproteobacteria</taxon>
        <taxon>Nitrosomonadales</taxon>
        <taxon>Usitatibacteraceae</taxon>
        <taxon>Usitatibacter</taxon>
    </lineage>
</organism>
<evidence type="ECO:0000256" key="2">
    <source>
        <dbReference type="ARBA" id="ARBA00022500"/>
    </source>
</evidence>
<keyword evidence="1 6" id="KW-0963">Cytoplasm</keyword>
<evidence type="ECO:0000256" key="1">
    <source>
        <dbReference type="ARBA" id="ARBA00022490"/>
    </source>
</evidence>
<dbReference type="GO" id="GO:0005737">
    <property type="term" value="C:cytoplasm"/>
    <property type="evidence" value="ECO:0007669"/>
    <property type="project" value="UniProtKB-SubCell"/>
</dbReference>
<dbReference type="GO" id="GO:0006935">
    <property type="term" value="P:chemotaxis"/>
    <property type="evidence" value="ECO:0007669"/>
    <property type="project" value="UniProtKB-UniRule"/>
</dbReference>
<dbReference type="HAMAP" id="MF_00099">
    <property type="entry name" value="CheB_chemtxs"/>
    <property type="match status" value="1"/>
</dbReference>
<dbReference type="InParanoid" id="A0A6M4HAG4"/>
<feature type="active site" evidence="6 7">
    <location>
        <position position="172"/>
    </location>
</feature>
<feature type="active site" evidence="6 7">
    <location>
        <position position="198"/>
    </location>
</feature>
<feature type="modified residue" description="4-aspartylphosphate" evidence="6 8">
    <location>
        <position position="56"/>
    </location>
</feature>
<dbReference type="InterPro" id="IPR001789">
    <property type="entry name" value="Sig_transdc_resp-reg_receiver"/>
</dbReference>
<comment type="subcellular location">
    <subcellularLocation>
        <location evidence="6">Cytoplasm</location>
    </subcellularLocation>
</comment>
<dbReference type="SUPFAM" id="SSF52738">
    <property type="entry name" value="Methylesterase CheB, C-terminal domain"/>
    <property type="match status" value="1"/>
</dbReference>
<comment type="PTM">
    <text evidence="6">Phosphorylated by CheA. Phosphorylation of the N-terminal regulatory domain activates the methylesterase activity.</text>
</comment>
<dbReference type="Pfam" id="PF01339">
    <property type="entry name" value="CheB_methylest"/>
    <property type="match status" value="1"/>
</dbReference>
<dbReference type="CDD" id="cd17541">
    <property type="entry name" value="REC_CheB-like"/>
    <property type="match status" value="1"/>
</dbReference>
<dbReference type="GO" id="GO:0000156">
    <property type="term" value="F:phosphorelay response regulator activity"/>
    <property type="evidence" value="ECO:0007669"/>
    <property type="project" value="InterPro"/>
</dbReference>
<evidence type="ECO:0000256" key="3">
    <source>
        <dbReference type="ARBA" id="ARBA00022553"/>
    </source>
</evidence>
<dbReference type="SMART" id="SM00448">
    <property type="entry name" value="REC"/>
    <property type="match status" value="1"/>
</dbReference>
<protein>
    <recommendedName>
        <fullName evidence="6">Protein-glutamate methylesterase/protein-glutamine glutaminase</fullName>
        <ecNumber evidence="6">3.1.1.61</ecNumber>
        <ecNumber evidence="6">3.5.1.44</ecNumber>
    </recommendedName>
</protein>
<evidence type="ECO:0000313" key="11">
    <source>
        <dbReference type="EMBL" id="QJR15037.1"/>
    </source>
</evidence>
<feature type="active site" evidence="6 7">
    <location>
        <position position="294"/>
    </location>
</feature>
<keyword evidence="4 6" id="KW-0378">Hydrolase</keyword>
<dbReference type="PANTHER" id="PTHR42872">
    <property type="entry name" value="PROTEIN-GLUTAMATE METHYLESTERASE/PROTEIN-GLUTAMINE GLUTAMINASE"/>
    <property type="match status" value="1"/>
</dbReference>
<comment type="catalytic activity">
    <reaction evidence="5 6">
        <text>[protein]-L-glutamate 5-O-methyl ester + H2O = L-glutamyl-[protein] + methanol + H(+)</text>
        <dbReference type="Rhea" id="RHEA:23236"/>
        <dbReference type="Rhea" id="RHEA-COMP:10208"/>
        <dbReference type="Rhea" id="RHEA-COMP:10311"/>
        <dbReference type="ChEBI" id="CHEBI:15377"/>
        <dbReference type="ChEBI" id="CHEBI:15378"/>
        <dbReference type="ChEBI" id="CHEBI:17790"/>
        <dbReference type="ChEBI" id="CHEBI:29973"/>
        <dbReference type="ChEBI" id="CHEBI:82795"/>
        <dbReference type="EC" id="3.1.1.61"/>
    </reaction>
</comment>
<comment type="catalytic activity">
    <reaction evidence="6">
        <text>L-glutaminyl-[protein] + H2O = L-glutamyl-[protein] + NH4(+)</text>
        <dbReference type="Rhea" id="RHEA:16441"/>
        <dbReference type="Rhea" id="RHEA-COMP:10207"/>
        <dbReference type="Rhea" id="RHEA-COMP:10208"/>
        <dbReference type="ChEBI" id="CHEBI:15377"/>
        <dbReference type="ChEBI" id="CHEBI:28938"/>
        <dbReference type="ChEBI" id="CHEBI:29973"/>
        <dbReference type="ChEBI" id="CHEBI:30011"/>
        <dbReference type="EC" id="3.5.1.44"/>
    </reaction>
</comment>
<evidence type="ECO:0000256" key="8">
    <source>
        <dbReference type="PROSITE-ProRule" id="PRU00169"/>
    </source>
</evidence>
<dbReference type="Gene3D" id="3.40.50.180">
    <property type="entry name" value="Methylesterase CheB, C-terminal domain"/>
    <property type="match status" value="1"/>
</dbReference>
<evidence type="ECO:0000256" key="5">
    <source>
        <dbReference type="ARBA" id="ARBA00048267"/>
    </source>
</evidence>
<dbReference type="InterPro" id="IPR011006">
    <property type="entry name" value="CheY-like_superfamily"/>
</dbReference>
<evidence type="ECO:0000259" key="10">
    <source>
        <dbReference type="PROSITE" id="PS50122"/>
    </source>
</evidence>
<comment type="function">
    <text evidence="6">Involved in chemotaxis. Part of a chemotaxis signal transduction system that modulates chemotaxis in response to various stimuli. Catalyzes the demethylation of specific methylglutamate residues introduced into the chemoreceptors (methyl-accepting chemotaxis proteins or MCP) by CheR. Also mediates the irreversible deamidation of specific glutamine residues to glutamic acid.</text>
</comment>
<accession>A0A6M4HAG4</accession>
<dbReference type="RefSeq" id="WP_171161970.1">
    <property type="nucleotide sequence ID" value="NZ_CP053073.1"/>
</dbReference>
<reference evidence="11 12" key="1">
    <citation type="submission" date="2020-04" db="EMBL/GenBank/DDBJ databases">
        <title>Usitatibacter rugosus gen. nov., sp. nov. and Usitatibacter palustris sp. nov., novel members of Usitatibacteraceae fam. nov. within the order Nitrosomonadales isolated from soil.</title>
        <authorList>
            <person name="Huber K.J."/>
            <person name="Neumann-Schaal M."/>
            <person name="Geppert A."/>
            <person name="Luckner M."/>
            <person name="Wanner G."/>
            <person name="Overmann J."/>
        </authorList>
    </citation>
    <scope>NUCLEOTIDE SEQUENCE [LARGE SCALE GENOMIC DNA]</scope>
    <source>
        <strain evidence="11 12">Swamp67</strain>
    </source>
</reference>
<dbReference type="InterPro" id="IPR035909">
    <property type="entry name" value="CheB_C"/>
</dbReference>
<dbReference type="GO" id="GO:0008984">
    <property type="term" value="F:protein-glutamate methylesterase activity"/>
    <property type="evidence" value="ECO:0007669"/>
    <property type="project" value="UniProtKB-UniRule"/>
</dbReference>
<evidence type="ECO:0000256" key="6">
    <source>
        <dbReference type="HAMAP-Rule" id="MF_00099"/>
    </source>
</evidence>
<comment type="domain">
    <text evidence="6">Contains a C-terminal catalytic domain, and an N-terminal region which modulates catalytic activity.</text>
</comment>
<keyword evidence="2 6" id="KW-0145">Chemotaxis</keyword>
<sequence>MNPIRVLIVDDSRMIRDVLTDILKEQPGIEVVGAAADAFEARDMIRDLKPDVVTLDVEMPRMNGLEFLDKLMRARPTPVVMISAFTERGSEVTFRALELGAVEFVTKPKLHEQTPDDYGTLIAEKIRAAKSARLRAPRRVETTLPTEAAVVQKRPVPRGIKTSDKLIAVGASTGGTEAIKEFLVGMPEDCPGIVIVQHMPENFTRMFAERLDGLCKIRVKEAEHNDPILPGHAYIAPGGKHLWVKRDEGALIAKLSNEPPMTLHRPAVDFLFMSCAKYVGKDCIGVIMTGMGKDGTRGMLEMRDAGAYNIAQDEATSVIFGMPREAIEAGAVHEVAPLTRLRDRALARLTSKERA</sequence>